<feature type="compositionally biased region" description="Basic and acidic residues" evidence="1">
    <location>
        <begin position="84"/>
        <end position="94"/>
    </location>
</feature>
<dbReference type="OrthoDB" id="5460933at2"/>
<sequence length="105" mass="11611">MSAFISAAAQRNRILDFLRNRPLDTLTARKELDVMHPAARVMELRKRGVGIKTIEIDRASDCGKIHRVVCYVLVAEVVAPTPADKADGVHRQETDTPENSMGDAI</sequence>
<accession>A0A1H5RWK5</accession>
<dbReference type="InterPro" id="IPR055245">
    <property type="entry name" value="HTH_proteobacteria"/>
</dbReference>
<dbReference type="EMBL" id="FNUX01000001">
    <property type="protein sequence ID" value="SEF42722.1"/>
    <property type="molecule type" value="Genomic_DNA"/>
</dbReference>
<dbReference type="Pfam" id="PF14090">
    <property type="entry name" value="HTH_39"/>
    <property type="match status" value="1"/>
</dbReference>
<feature type="domain" description="Winged helix-turn-helix" evidence="2">
    <location>
        <begin position="10"/>
        <end position="74"/>
    </location>
</feature>
<dbReference type="Proteomes" id="UP000236753">
    <property type="component" value="Unassembled WGS sequence"/>
</dbReference>
<proteinExistence type="predicted"/>
<organism evidence="3 4">
    <name type="scientific">Nitrosomonas ureae</name>
    <dbReference type="NCBI Taxonomy" id="44577"/>
    <lineage>
        <taxon>Bacteria</taxon>
        <taxon>Pseudomonadati</taxon>
        <taxon>Pseudomonadota</taxon>
        <taxon>Betaproteobacteria</taxon>
        <taxon>Nitrosomonadales</taxon>
        <taxon>Nitrosomonadaceae</taxon>
        <taxon>Nitrosomonas</taxon>
    </lineage>
</organism>
<dbReference type="AlphaFoldDB" id="A0A1H5RWK5"/>
<evidence type="ECO:0000313" key="3">
    <source>
        <dbReference type="EMBL" id="SEF42722.1"/>
    </source>
</evidence>
<evidence type="ECO:0000256" key="1">
    <source>
        <dbReference type="SAM" id="MobiDB-lite"/>
    </source>
</evidence>
<evidence type="ECO:0000313" key="4">
    <source>
        <dbReference type="Proteomes" id="UP000236753"/>
    </source>
</evidence>
<feature type="region of interest" description="Disordered" evidence="1">
    <location>
        <begin position="83"/>
        <end position="105"/>
    </location>
</feature>
<protein>
    <submittedName>
        <fullName evidence="3">Helix-turn-helix domain-containing protein</fullName>
    </submittedName>
</protein>
<gene>
    <name evidence="3" type="ORF">SAMN05216334_101281</name>
</gene>
<name>A0A1H5RWK5_9PROT</name>
<evidence type="ECO:0000259" key="2">
    <source>
        <dbReference type="Pfam" id="PF14090"/>
    </source>
</evidence>
<dbReference type="RefSeq" id="WP_103965253.1">
    <property type="nucleotide sequence ID" value="NZ_FNUX01000001.1"/>
</dbReference>
<reference evidence="3 4" key="1">
    <citation type="submission" date="2016-10" db="EMBL/GenBank/DDBJ databases">
        <authorList>
            <person name="de Groot N.N."/>
        </authorList>
    </citation>
    <scope>NUCLEOTIDE SEQUENCE [LARGE SCALE GENOMIC DNA]</scope>
    <source>
        <strain evidence="3 4">Nm13</strain>
    </source>
</reference>